<keyword evidence="3 8" id="KW-0812">Transmembrane</keyword>
<evidence type="ECO:0000256" key="3">
    <source>
        <dbReference type="ARBA" id="ARBA00022692"/>
    </source>
</evidence>
<protein>
    <submittedName>
        <fullName evidence="11">Ion channel</fullName>
    </submittedName>
</protein>
<evidence type="ECO:0000256" key="5">
    <source>
        <dbReference type="ARBA" id="ARBA00023065"/>
    </source>
</evidence>
<dbReference type="PANTHER" id="PTHR11537">
    <property type="entry name" value="VOLTAGE-GATED POTASSIUM CHANNEL"/>
    <property type="match status" value="1"/>
</dbReference>
<reference evidence="11" key="1">
    <citation type="submission" date="2022-12" db="EMBL/GenBank/DDBJ databases">
        <title>Reclassification of two methanogenic archaea species isolated from the Kolyma lowland permafrost.</title>
        <authorList>
            <person name="Trubitsyn V.E."/>
            <person name="Rivkina E.M."/>
            <person name="Shcherbakova V.A."/>
        </authorList>
    </citation>
    <scope>NUCLEOTIDE SEQUENCE</scope>
    <source>
        <strain evidence="10">M2</strain>
        <strain evidence="11">MK4</strain>
    </source>
</reference>
<keyword evidence="6 8" id="KW-0472">Membrane</keyword>
<evidence type="ECO:0000313" key="11">
    <source>
        <dbReference type="EMBL" id="MCZ3371053.1"/>
    </source>
</evidence>
<dbReference type="GO" id="GO:0005249">
    <property type="term" value="F:voltage-gated potassium channel activity"/>
    <property type="evidence" value="ECO:0007669"/>
    <property type="project" value="InterPro"/>
</dbReference>
<feature type="transmembrane region" description="Helical" evidence="8">
    <location>
        <begin position="80"/>
        <end position="100"/>
    </location>
</feature>
<dbReference type="Pfam" id="PF07885">
    <property type="entry name" value="Ion_trans_2"/>
    <property type="match status" value="1"/>
</dbReference>
<evidence type="ECO:0000256" key="4">
    <source>
        <dbReference type="ARBA" id="ARBA00022989"/>
    </source>
</evidence>
<dbReference type="Proteomes" id="UP001068021">
    <property type="component" value="Unassembled WGS sequence"/>
</dbReference>
<dbReference type="RefSeq" id="WP_048081488.1">
    <property type="nucleotide sequence ID" value="NZ_JAPVER010000020.1"/>
</dbReference>
<dbReference type="Gene3D" id="1.10.287.70">
    <property type="match status" value="1"/>
</dbReference>
<dbReference type="InterPro" id="IPR027359">
    <property type="entry name" value="Volt_channel_dom_sf"/>
</dbReference>
<dbReference type="InterPro" id="IPR013099">
    <property type="entry name" value="K_chnl_dom"/>
</dbReference>
<comment type="caution">
    <text evidence="11">The sequence shown here is derived from an EMBL/GenBank/DDBJ whole genome shotgun (WGS) entry which is preliminary data.</text>
</comment>
<evidence type="ECO:0000256" key="8">
    <source>
        <dbReference type="SAM" id="Phobius"/>
    </source>
</evidence>
<evidence type="ECO:0000256" key="6">
    <source>
        <dbReference type="ARBA" id="ARBA00023136"/>
    </source>
</evidence>
<feature type="domain" description="Potassium channel" evidence="9">
    <location>
        <begin position="142"/>
        <end position="219"/>
    </location>
</feature>
<evidence type="ECO:0000313" key="12">
    <source>
        <dbReference type="Proteomes" id="UP001068021"/>
    </source>
</evidence>
<comment type="subcellular location">
    <subcellularLocation>
        <location evidence="1">Membrane</location>
        <topology evidence="1">Multi-pass membrane protein</topology>
    </subcellularLocation>
</comment>
<dbReference type="Proteomes" id="UP001074446">
    <property type="component" value="Unassembled WGS sequence"/>
</dbReference>
<feature type="transmembrane region" description="Helical" evidence="8">
    <location>
        <begin position="136"/>
        <end position="157"/>
    </location>
</feature>
<dbReference type="InterPro" id="IPR028325">
    <property type="entry name" value="VG_K_chnl"/>
</dbReference>
<dbReference type="SUPFAM" id="SSF81324">
    <property type="entry name" value="Voltage-gated potassium channels"/>
    <property type="match status" value="1"/>
</dbReference>
<evidence type="ECO:0000256" key="7">
    <source>
        <dbReference type="ARBA" id="ARBA00023303"/>
    </source>
</evidence>
<sequence length="256" mass="29335">MNSELKFFETNMSKHRKFFETMLTILVLLDIVLISWTSIFHEINGPFYTLVVYYDLIVCLILIPDFAYRLWASDNRKKFLLENGIDILGMVPLIIIGPALSYSRYFRLFRVIKILALLKDDLPGIYRFFRETNLDYAIVALFFTLIISGFTFYLLEVGVNPKVHGINDALWYAVVSITTVGFGDIAPVTTDGRLISIIIIIAGVIFVGFLTASISSWLIKREKGEDTDRLDEIESAIIDVKSEIKELKEIIEKQNK</sequence>
<dbReference type="Gene3D" id="1.20.5.110">
    <property type="match status" value="1"/>
</dbReference>
<feature type="transmembrane region" description="Helical" evidence="8">
    <location>
        <begin position="194"/>
        <end position="219"/>
    </location>
</feature>
<dbReference type="PRINTS" id="PR00169">
    <property type="entry name" value="KCHANNEL"/>
</dbReference>
<keyword evidence="5" id="KW-0406">Ion transport</keyword>
<dbReference type="EMBL" id="JAPVER010000020">
    <property type="protein sequence ID" value="MCZ3365590.1"/>
    <property type="molecule type" value="Genomic_DNA"/>
</dbReference>
<dbReference type="Gene3D" id="1.20.120.350">
    <property type="entry name" value="Voltage-gated potassium channels. Chain C"/>
    <property type="match status" value="1"/>
</dbReference>
<dbReference type="GO" id="GO:0008076">
    <property type="term" value="C:voltage-gated potassium channel complex"/>
    <property type="evidence" value="ECO:0007669"/>
    <property type="project" value="InterPro"/>
</dbReference>
<dbReference type="GO" id="GO:0001508">
    <property type="term" value="P:action potential"/>
    <property type="evidence" value="ECO:0007669"/>
    <property type="project" value="TreeGrafter"/>
</dbReference>
<evidence type="ECO:0000256" key="1">
    <source>
        <dbReference type="ARBA" id="ARBA00004141"/>
    </source>
</evidence>
<keyword evidence="4 8" id="KW-1133">Transmembrane helix</keyword>
<proteinExistence type="predicted"/>
<keyword evidence="7" id="KW-0407">Ion channel</keyword>
<evidence type="ECO:0000259" key="9">
    <source>
        <dbReference type="Pfam" id="PF07885"/>
    </source>
</evidence>
<feature type="transmembrane region" description="Helical" evidence="8">
    <location>
        <begin position="21"/>
        <end position="41"/>
    </location>
</feature>
<dbReference type="AlphaFoldDB" id="A0A9E5DN85"/>
<evidence type="ECO:0000313" key="10">
    <source>
        <dbReference type="EMBL" id="MCZ3365590.1"/>
    </source>
</evidence>
<feature type="transmembrane region" description="Helical" evidence="8">
    <location>
        <begin position="47"/>
        <end position="68"/>
    </location>
</feature>
<dbReference type="PANTHER" id="PTHR11537:SF254">
    <property type="entry name" value="POTASSIUM VOLTAGE-GATED CHANNEL PROTEIN SHAB"/>
    <property type="match status" value="1"/>
</dbReference>
<dbReference type="EMBL" id="JAPVES010000024">
    <property type="protein sequence ID" value="MCZ3371053.1"/>
    <property type="molecule type" value="Genomic_DNA"/>
</dbReference>
<accession>A0A9E5DN85</accession>
<keyword evidence="12" id="KW-1185">Reference proteome</keyword>
<feature type="transmembrane region" description="Helical" evidence="8">
    <location>
        <begin position="169"/>
        <end position="188"/>
    </location>
</feature>
<organism evidence="11">
    <name type="scientific">Methanobacterium veterum</name>
    <dbReference type="NCBI Taxonomy" id="408577"/>
    <lineage>
        <taxon>Archaea</taxon>
        <taxon>Methanobacteriati</taxon>
        <taxon>Methanobacteriota</taxon>
        <taxon>Methanomada group</taxon>
        <taxon>Methanobacteria</taxon>
        <taxon>Methanobacteriales</taxon>
        <taxon>Methanobacteriaceae</taxon>
        <taxon>Methanobacterium</taxon>
    </lineage>
</organism>
<name>A0A9E5DN85_9EURY</name>
<gene>
    <name evidence="11" type="ORF">O3H35_00225</name>
    <name evidence="10" type="ORF">O3H54_06815</name>
</gene>
<keyword evidence="2" id="KW-0813">Transport</keyword>
<evidence type="ECO:0000256" key="2">
    <source>
        <dbReference type="ARBA" id="ARBA00022448"/>
    </source>
</evidence>